<dbReference type="Gene3D" id="2.60.120.10">
    <property type="entry name" value="Jelly Rolls"/>
    <property type="match status" value="1"/>
</dbReference>
<feature type="compositionally biased region" description="Low complexity" evidence="1">
    <location>
        <begin position="283"/>
        <end position="296"/>
    </location>
</feature>
<dbReference type="PROSITE" id="PS51184">
    <property type="entry name" value="JMJC"/>
    <property type="match status" value="1"/>
</dbReference>
<dbReference type="Pfam" id="PF13410">
    <property type="entry name" value="GST_C_2"/>
    <property type="match status" value="1"/>
</dbReference>
<dbReference type="InterPro" id="IPR010987">
    <property type="entry name" value="Glutathione-S-Trfase_C-like"/>
</dbReference>
<feature type="compositionally biased region" description="Acidic residues" evidence="1">
    <location>
        <begin position="351"/>
        <end position="365"/>
    </location>
</feature>
<dbReference type="SUPFAM" id="SSF47616">
    <property type="entry name" value="GST C-terminal domain-like"/>
    <property type="match status" value="1"/>
</dbReference>
<feature type="region of interest" description="Disordered" evidence="1">
    <location>
        <begin position="270"/>
        <end position="365"/>
    </location>
</feature>
<sequence length="781" mass="87802">MRRAQGVAARLADVAVQRQPAPTLWKDGLPGFARKSSAASGKVEPSSSSSTVTTWAWDVDELRERLRQGGQVNMKVDALVPRKPDENFVSQWKSAKTPMRADDALKRLYQGQEKLQLRLDPAVFWREHEVLPDLFYAGQNPDAFDALEETAAIDVAFDNSFVWVTSPGLRTSLHSDEDDGFLFHLAGRKRVVLVPPSSSDSDPRRLEALMRYRWRSGSHDELYNANMRPRVDRIHVELSPGDILYIPKRWLHDIEIAGEHREQILNSWDPMADDDAQGRGEGAEQAAGATAGAAAPATPPAATPAATPARRAGEGSAVGGRVDDAGGERGAEAQGGRRDEGLERGARRDQDEDAGEETDEFEAVTDVDRALEWEELAALVPNSVTGIDYENGPCISQSRLRLFNKPQSEVRVILWRDNHAWCPFSQKVWIWLEEKEIPYRVEKITLTCFGLKEDYYRELVPDGKVPAVTLDGAIITDSDNIIERLEASFGPLGEHSMRAPPVVRLRNVETSLRTAWLSWLTERDRSPADAKRRKMLFVQVLNLVERHLRDQSAGPFFLGAAISVVDVIFAPWLERINATAYYYKGFHLRYSASYPHISAWFDAMEARHTYRGTLSDFATHAHVVPPLFGVCHESGDDHQQECKRHVDEGPYLSIPDTGLDPPPNFARVALARVIKHKNSYMKQNPHRHGDTDEALRCALTFMMTQIPLRPPEGTASSLRYMRDRICVPRDMPCHSAEILRHSLEETARRDSLVKGTPIPVKHRLDQEPFAFIKAKQETFDL</sequence>
<dbReference type="InParanoid" id="A0A2R5G0N6"/>
<dbReference type="InterPro" id="IPR004045">
    <property type="entry name" value="Glutathione_S-Trfase_N"/>
</dbReference>
<dbReference type="Proteomes" id="UP000241890">
    <property type="component" value="Unassembled WGS sequence"/>
</dbReference>
<dbReference type="SFLD" id="SFLDG00358">
    <property type="entry name" value="Main_(cytGST)"/>
    <property type="match status" value="1"/>
</dbReference>
<dbReference type="Pfam" id="PF13621">
    <property type="entry name" value="Cupin_8"/>
    <property type="match status" value="1"/>
</dbReference>
<dbReference type="InterPro" id="IPR050983">
    <property type="entry name" value="GST_Omega/HSP26"/>
</dbReference>
<dbReference type="InterPro" id="IPR014710">
    <property type="entry name" value="RmlC-like_jellyroll"/>
</dbReference>
<feature type="compositionally biased region" description="Low complexity" evidence="1">
    <location>
        <begin position="36"/>
        <end position="50"/>
    </location>
</feature>
<feature type="domain" description="JmjC" evidence="4">
    <location>
        <begin position="120"/>
        <end position="284"/>
    </location>
</feature>
<dbReference type="PANTHER" id="PTHR43968">
    <property type="match status" value="1"/>
</dbReference>
<dbReference type="InterPro" id="IPR036282">
    <property type="entry name" value="Glutathione-S-Trfase_C_sf"/>
</dbReference>
<feature type="domain" description="GST C-terminal" evidence="3">
    <location>
        <begin position="480"/>
        <end position="627"/>
    </location>
</feature>
<evidence type="ECO:0000313" key="5">
    <source>
        <dbReference type="EMBL" id="GBG24085.1"/>
    </source>
</evidence>
<keyword evidence="6" id="KW-1185">Reference proteome</keyword>
<evidence type="ECO:0000256" key="1">
    <source>
        <dbReference type="SAM" id="MobiDB-lite"/>
    </source>
</evidence>
<dbReference type="CDD" id="cd00299">
    <property type="entry name" value="GST_C_family"/>
    <property type="match status" value="1"/>
</dbReference>
<reference evidence="5 6" key="1">
    <citation type="submission" date="2017-12" db="EMBL/GenBank/DDBJ databases">
        <title>Sequencing, de novo assembly and annotation of complete genome of a new Thraustochytrid species, strain FCC1311.</title>
        <authorList>
            <person name="Sedici K."/>
            <person name="Godart F."/>
            <person name="Aiese Cigliano R."/>
            <person name="Sanseverino W."/>
            <person name="Barakat M."/>
            <person name="Ortet P."/>
            <person name="Marechal E."/>
            <person name="Cagnac O."/>
            <person name="Amato A."/>
        </authorList>
    </citation>
    <scope>NUCLEOTIDE SEQUENCE [LARGE SCALE GENOMIC DNA]</scope>
</reference>
<dbReference type="InterPro" id="IPR040079">
    <property type="entry name" value="Glutathione_S-Trfase"/>
</dbReference>
<protein>
    <submittedName>
        <fullName evidence="5">Glutathione S-transferase DHAR2</fullName>
    </submittedName>
</protein>
<evidence type="ECO:0000313" key="6">
    <source>
        <dbReference type="Proteomes" id="UP000241890"/>
    </source>
</evidence>
<gene>
    <name evidence="5" type="ORF">FCC1311_003032</name>
</gene>
<dbReference type="PROSITE" id="PS50405">
    <property type="entry name" value="GST_CTER"/>
    <property type="match status" value="1"/>
</dbReference>
<name>A0A2R5G0N6_9STRA</name>
<proteinExistence type="predicted"/>
<dbReference type="OrthoDB" id="4951845at2759"/>
<dbReference type="InterPro" id="IPR003347">
    <property type="entry name" value="JmjC_dom"/>
</dbReference>
<organism evidence="5 6">
    <name type="scientific">Hondaea fermentalgiana</name>
    <dbReference type="NCBI Taxonomy" id="2315210"/>
    <lineage>
        <taxon>Eukaryota</taxon>
        <taxon>Sar</taxon>
        <taxon>Stramenopiles</taxon>
        <taxon>Bigyra</taxon>
        <taxon>Labyrinthulomycetes</taxon>
        <taxon>Thraustochytrida</taxon>
        <taxon>Thraustochytriidae</taxon>
        <taxon>Hondaea</taxon>
    </lineage>
</organism>
<comment type="caution">
    <text evidence="5">The sequence shown here is derived from an EMBL/GenBank/DDBJ whole genome shotgun (WGS) entry which is preliminary data.</text>
</comment>
<evidence type="ECO:0000259" key="4">
    <source>
        <dbReference type="PROSITE" id="PS51184"/>
    </source>
</evidence>
<dbReference type="CDD" id="cd00570">
    <property type="entry name" value="GST_N_family"/>
    <property type="match status" value="1"/>
</dbReference>
<dbReference type="GO" id="GO:0005737">
    <property type="term" value="C:cytoplasm"/>
    <property type="evidence" value="ECO:0007669"/>
    <property type="project" value="TreeGrafter"/>
</dbReference>
<dbReference type="PROSITE" id="PS50404">
    <property type="entry name" value="GST_NTER"/>
    <property type="match status" value="1"/>
</dbReference>
<dbReference type="Gene3D" id="3.40.30.10">
    <property type="entry name" value="Glutaredoxin"/>
    <property type="match status" value="1"/>
</dbReference>
<feature type="domain" description="GST N-terminal" evidence="2">
    <location>
        <begin position="412"/>
        <end position="493"/>
    </location>
</feature>
<dbReference type="InterPro" id="IPR041667">
    <property type="entry name" value="Cupin_8"/>
</dbReference>
<dbReference type="PANTHER" id="PTHR43968:SF14">
    <property type="entry name" value="GLUTATHIONE S-TRANSFERASE"/>
    <property type="match status" value="1"/>
</dbReference>
<dbReference type="AlphaFoldDB" id="A0A2R5G0N6"/>
<accession>A0A2R5G0N6</accession>
<feature type="compositionally biased region" description="Basic and acidic residues" evidence="1">
    <location>
        <begin position="321"/>
        <end position="350"/>
    </location>
</feature>
<dbReference type="SUPFAM" id="SSF52833">
    <property type="entry name" value="Thioredoxin-like"/>
    <property type="match status" value="1"/>
</dbReference>
<dbReference type="Gene3D" id="1.20.1050.10">
    <property type="match status" value="1"/>
</dbReference>
<evidence type="ECO:0000259" key="2">
    <source>
        <dbReference type="PROSITE" id="PS50404"/>
    </source>
</evidence>
<dbReference type="SUPFAM" id="SSF51197">
    <property type="entry name" value="Clavaminate synthase-like"/>
    <property type="match status" value="1"/>
</dbReference>
<evidence type="ECO:0000259" key="3">
    <source>
        <dbReference type="PROSITE" id="PS50405"/>
    </source>
</evidence>
<dbReference type="EMBL" id="BEYU01000003">
    <property type="protein sequence ID" value="GBG24085.1"/>
    <property type="molecule type" value="Genomic_DNA"/>
</dbReference>
<keyword evidence="5" id="KW-0808">Transferase</keyword>
<dbReference type="Pfam" id="PF13409">
    <property type="entry name" value="GST_N_2"/>
    <property type="match status" value="1"/>
</dbReference>
<dbReference type="SFLD" id="SFLDS00019">
    <property type="entry name" value="Glutathione_Transferase_(cytos"/>
    <property type="match status" value="1"/>
</dbReference>
<dbReference type="GO" id="GO:0016740">
    <property type="term" value="F:transferase activity"/>
    <property type="evidence" value="ECO:0007669"/>
    <property type="project" value="UniProtKB-KW"/>
</dbReference>
<dbReference type="InterPro" id="IPR036249">
    <property type="entry name" value="Thioredoxin-like_sf"/>
</dbReference>
<feature type="region of interest" description="Disordered" evidence="1">
    <location>
        <begin position="27"/>
        <end position="50"/>
    </location>
</feature>